<sequence>MRAAQPRALRPCFLLLAASQEFPNKSTSWTRRGPSGPRLSGTSGEAPTRNAPPSGFVGLNAVSSKPSSGIVGAVLDPWMMPLDRVRHVRRSSNIKLEAAKQCVEARALPNGVMYSVLRVRMFPASADPSSKLYLPLVLVRAQLPQQQRTISMPGAERVLLHLAQ</sequence>
<comment type="caution">
    <text evidence="2">The sequence shown here is derived from an EMBL/GenBank/DDBJ whole genome shotgun (WGS) entry which is preliminary data.</text>
</comment>
<evidence type="ECO:0000256" key="1">
    <source>
        <dbReference type="SAM" id="MobiDB-lite"/>
    </source>
</evidence>
<accession>A0A9P9X6P6</accession>
<gene>
    <name evidence="2" type="ORF">CABS02_11366</name>
</gene>
<keyword evidence="3" id="KW-1185">Reference proteome</keyword>
<organism evidence="2 3">
    <name type="scientific">Colletotrichum abscissum</name>
    <dbReference type="NCBI Taxonomy" id="1671311"/>
    <lineage>
        <taxon>Eukaryota</taxon>
        <taxon>Fungi</taxon>
        <taxon>Dikarya</taxon>
        <taxon>Ascomycota</taxon>
        <taxon>Pezizomycotina</taxon>
        <taxon>Sordariomycetes</taxon>
        <taxon>Hypocreomycetidae</taxon>
        <taxon>Glomerellales</taxon>
        <taxon>Glomerellaceae</taxon>
        <taxon>Colletotrichum</taxon>
        <taxon>Colletotrichum acutatum species complex</taxon>
    </lineage>
</organism>
<evidence type="ECO:0000313" key="2">
    <source>
        <dbReference type="EMBL" id="KAI3539493.1"/>
    </source>
</evidence>
<dbReference type="EMBL" id="SDAQ01000097">
    <property type="protein sequence ID" value="KAI3539493.1"/>
    <property type="molecule type" value="Genomic_DNA"/>
</dbReference>
<dbReference type="Proteomes" id="UP001056436">
    <property type="component" value="Unassembled WGS sequence"/>
</dbReference>
<proteinExistence type="predicted"/>
<protein>
    <submittedName>
        <fullName evidence="2">Uncharacterized protein</fullName>
    </submittedName>
</protein>
<feature type="region of interest" description="Disordered" evidence="1">
    <location>
        <begin position="25"/>
        <end position="55"/>
    </location>
</feature>
<evidence type="ECO:0000313" key="3">
    <source>
        <dbReference type="Proteomes" id="UP001056436"/>
    </source>
</evidence>
<reference evidence="2" key="1">
    <citation type="submission" date="2019-01" db="EMBL/GenBank/DDBJ databases">
        <title>Colletotrichum abscissum LGMF1257.</title>
        <authorList>
            <person name="Baroncelli R."/>
        </authorList>
    </citation>
    <scope>NUCLEOTIDE SEQUENCE</scope>
    <source>
        <strain evidence="2">Ca142</strain>
    </source>
</reference>
<name>A0A9P9X6P6_9PEZI</name>
<dbReference type="AlphaFoldDB" id="A0A9P9X6P6"/>